<evidence type="ECO:0000256" key="1">
    <source>
        <dbReference type="SAM" id="Phobius"/>
    </source>
</evidence>
<feature type="transmembrane region" description="Helical" evidence="1">
    <location>
        <begin position="29"/>
        <end position="48"/>
    </location>
</feature>
<keyword evidence="1" id="KW-0472">Membrane</keyword>
<reference evidence="3" key="1">
    <citation type="journal article" date="2019" name="Int. J. Syst. Evol. Microbiol.">
        <title>The Global Catalogue of Microorganisms (GCM) 10K type strain sequencing project: providing services to taxonomists for standard genome sequencing and annotation.</title>
        <authorList>
            <consortium name="The Broad Institute Genomics Platform"/>
            <consortium name="The Broad Institute Genome Sequencing Center for Infectious Disease"/>
            <person name="Wu L."/>
            <person name="Ma J."/>
        </authorList>
    </citation>
    <scope>NUCLEOTIDE SEQUENCE [LARGE SCALE GENOMIC DNA]</scope>
    <source>
        <strain evidence="3">JCM 14370</strain>
    </source>
</reference>
<proteinExistence type="predicted"/>
<keyword evidence="1" id="KW-1133">Transmembrane helix</keyword>
<sequence length="62" mass="6579">MGWARGLVAQRWGVGWGCPVGVGWGCPVGFGWVPLALWGGFIGVAWVWGGPEVDARVRVEGL</sequence>
<accession>A0ABQ2D756</accession>
<protein>
    <submittedName>
        <fullName evidence="2">Uncharacterized protein</fullName>
    </submittedName>
</protein>
<dbReference type="Proteomes" id="UP000632222">
    <property type="component" value="Unassembled WGS sequence"/>
</dbReference>
<comment type="caution">
    <text evidence="2">The sequence shown here is derived from an EMBL/GenBank/DDBJ whole genome shotgun (WGS) entry which is preliminary data.</text>
</comment>
<keyword evidence="3" id="KW-1185">Reference proteome</keyword>
<evidence type="ECO:0000313" key="3">
    <source>
        <dbReference type="Proteomes" id="UP000632222"/>
    </source>
</evidence>
<name>A0ABQ2D756_9DEIO</name>
<evidence type="ECO:0000313" key="2">
    <source>
        <dbReference type="EMBL" id="GGJ48239.1"/>
    </source>
</evidence>
<organism evidence="2 3">
    <name type="scientific">Deinococcus roseus</name>
    <dbReference type="NCBI Taxonomy" id="392414"/>
    <lineage>
        <taxon>Bacteria</taxon>
        <taxon>Thermotogati</taxon>
        <taxon>Deinococcota</taxon>
        <taxon>Deinococci</taxon>
        <taxon>Deinococcales</taxon>
        <taxon>Deinococcaceae</taxon>
        <taxon>Deinococcus</taxon>
    </lineage>
</organism>
<dbReference type="EMBL" id="BMOD01000018">
    <property type="protein sequence ID" value="GGJ48239.1"/>
    <property type="molecule type" value="Genomic_DNA"/>
</dbReference>
<keyword evidence="1" id="KW-0812">Transmembrane</keyword>
<gene>
    <name evidence="2" type="ORF">GCM10008938_37820</name>
</gene>